<reference evidence="2 3" key="1">
    <citation type="submission" date="2016-10" db="EMBL/GenBank/DDBJ databases">
        <authorList>
            <person name="de Groot N.N."/>
        </authorList>
    </citation>
    <scope>NUCLEOTIDE SEQUENCE [LARGE SCALE GENOMIC DNA]</scope>
    <source>
        <strain evidence="2 3">DSM 29316</strain>
    </source>
</reference>
<accession>A0A1I0V946</accession>
<protein>
    <submittedName>
        <fullName evidence="2">Uncharacterized protein</fullName>
    </submittedName>
</protein>
<dbReference type="RefSeq" id="WP_092060078.1">
    <property type="nucleotide sequence ID" value="NZ_FOJU01000001.1"/>
</dbReference>
<keyword evidence="1" id="KW-1133">Transmembrane helix</keyword>
<proteinExistence type="predicted"/>
<name>A0A1I0V946_9RHOB</name>
<dbReference type="EMBL" id="FOJU01000001">
    <property type="protein sequence ID" value="SFA72573.1"/>
    <property type="molecule type" value="Genomic_DNA"/>
</dbReference>
<evidence type="ECO:0000313" key="3">
    <source>
        <dbReference type="Proteomes" id="UP000198796"/>
    </source>
</evidence>
<dbReference type="InterPro" id="IPR045519">
    <property type="entry name" value="DUF6476"/>
</dbReference>
<dbReference type="Proteomes" id="UP000198796">
    <property type="component" value="Unassembled WGS sequence"/>
</dbReference>
<keyword evidence="1" id="KW-0812">Transmembrane</keyword>
<keyword evidence="1" id="KW-0472">Membrane</keyword>
<evidence type="ECO:0000313" key="2">
    <source>
        <dbReference type="EMBL" id="SFA72573.1"/>
    </source>
</evidence>
<sequence>MDETPISPEDAATLRFLRRLVTTLTSVMIVGVIVLIVLLVIRLPEVRVTLPEAIALPDGTRPTAFTRGPDWFAVVTAEDEILIYDANGALKQRIEIEGE</sequence>
<feature type="transmembrane region" description="Helical" evidence="1">
    <location>
        <begin position="20"/>
        <end position="41"/>
    </location>
</feature>
<organism evidence="2 3">
    <name type="scientific">Poseidonocella pacifica</name>
    <dbReference type="NCBI Taxonomy" id="871651"/>
    <lineage>
        <taxon>Bacteria</taxon>
        <taxon>Pseudomonadati</taxon>
        <taxon>Pseudomonadota</taxon>
        <taxon>Alphaproteobacteria</taxon>
        <taxon>Rhodobacterales</taxon>
        <taxon>Roseobacteraceae</taxon>
        <taxon>Poseidonocella</taxon>
    </lineage>
</organism>
<dbReference type="Pfam" id="PF20082">
    <property type="entry name" value="DUF6476"/>
    <property type="match status" value="1"/>
</dbReference>
<keyword evidence="3" id="KW-1185">Reference proteome</keyword>
<evidence type="ECO:0000256" key="1">
    <source>
        <dbReference type="SAM" id="Phobius"/>
    </source>
</evidence>
<dbReference type="OrthoDB" id="7872651at2"/>
<gene>
    <name evidence="2" type="ORF">SAMN05421688_0399</name>
</gene>
<dbReference type="AlphaFoldDB" id="A0A1I0V946"/>
<dbReference type="STRING" id="871651.SAMN05421688_0399"/>